<comment type="caution">
    <text evidence="1">The sequence shown here is derived from an EMBL/GenBank/DDBJ whole genome shotgun (WGS) entry which is preliminary data.</text>
</comment>
<dbReference type="Proteomes" id="UP000694240">
    <property type="component" value="Chromosome 8"/>
</dbReference>
<dbReference type="AlphaFoldDB" id="A0A8T2AYL1"/>
<feature type="non-terminal residue" evidence="1">
    <location>
        <position position="1"/>
    </location>
</feature>
<evidence type="ECO:0000313" key="2">
    <source>
        <dbReference type="Proteomes" id="UP000694240"/>
    </source>
</evidence>
<evidence type="ECO:0000313" key="1">
    <source>
        <dbReference type="EMBL" id="KAG7578382.1"/>
    </source>
</evidence>
<dbReference type="EMBL" id="JAEFBK010000008">
    <property type="protein sequence ID" value="KAG7578382.1"/>
    <property type="molecule type" value="Genomic_DNA"/>
</dbReference>
<proteinExistence type="predicted"/>
<protein>
    <submittedName>
        <fullName evidence="1">EF-hand domain pair</fullName>
    </submittedName>
</protein>
<name>A0A8T2AYL1_9BRAS</name>
<sequence>ACVDKSGTTDYIEYIIATMHRHKLEKEEKLIEAFKFTNKDRSGFCILITVSFFT</sequence>
<gene>
    <name evidence="1" type="ORF">ISN45_Aa03g025710</name>
</gene>
<keyword evidence="2" id="KW-1185">Reference proteome</keyword>
<organism evidence="1 2">
    <name type="scientific">Arabidopsis thaliana x Arabidopsis arenosa</name>
    <dbReference type="NCBI Taxonomy" id="1240361"/>
    <lineage>
        <taxon>Eukaryota</taxon>
        <taxon>Viridiplantae</taxon>
        <taxon>Streptophyta</taxon>
        <taxon>Embryophyta</taxon>
        <taxon>Tracheophyta</taxon>
        <taxon>Spermatophyta</taxon>
        <taxon>Magnoliopsida</taxon>
        <taxon>eudicotyledons</taxon>
        <taxon>Gunneridae</taxon>
        <taxon>Pentapetalae</taxon>
        <taxon>rosids</taxon>
        <taxon>malvids</taxon>
        <taxon>Brassicales</taxon>
        <taxon>Brassicaceae</taxon>
        <taxon>Camelineae</taxon>
        <taxon>Arabidopsis</taxon>
    </lineage>
</organism>
<reference evidence="1 2" key="1">
    <citation type="submission" date="2020-12" db="EMBL/GenBank/DDBJ databases">
        <title>Concerted genomic and epigenomic changes stabilize Arabidopsis allopolyploids.</title>
        <authorList>
            <person name="Chen Z."/>
        </authorList>
    </citation>
    <scope>NUCLEOTIDE SEQUENCE [LARGE SCALE GENOMIC DNA]</scope>
    <source>
        <strain evidence="1">Allo738</strain>
        <tissue evidence="1">Leaf</tissue>
    </source>
</reference>
<accession>A0A8T2AYL1</accession>